<proteinExistence type="predicted"/>
<gene>
    <name evidence="2" type="ORF">FRACA_2380004</name>
</gene>
<keyword evidence="3" id="KW-1185">Reference proteome</keyword>
<dbReference type="RefSeq" id="WP_207770308.1">
    <property type="nucleotide sequence ID" value="NZ_FZMO01000155.1"/>
</dbReference>
<dbReference type="Pfam" id="PF18895">
    <property type="entry name" value="T4SS_pilin"/>
    <property type="match status" value="1"/>
</dbReference>
<name>A0A2I2KRQ1_9ACTN</name>
<dbReference type="Proteomes" id="UP000234331">
    <property type="component" value="Unassembled WGS sequence"/>
</dbReference>
<dbReference type="InterPro" id="IPR043993">
    <property type="entry name" value="T4SS_pilin"/>
</dbReference>
<feature type="transmembrane region" description="Helical" evidence="1">
    <location>
        <begin position="117"/>
        <end position="139"/>
    </location>
</feature>
<feature type="transmembrane region" description="Helical" evidence="1">
    <location>
        <begin position="77"/>
        <end position="97"/>
    </location>
</feature>
<reference evidence="2 3" key="1">
    <citation type="submission" date="2017-06" db="EMBL/GenBank/DDBJ databases">
        <authorList>
            <person name="Kim H.J."/>
            <person name="Triplett B.A."/>
        </authorList>
    </citation>
    <scope>NUCLEOTIDE SEQUENCE [LARGE SCALE GENOMIC DNA]</scope>
    <source>
        <strain evidence="2">FRACA_ARgP5</strain>
    </source>
</reference>
<keyword evidence="1" id="KW-0472">Membrane</keyword>
<dbReference type="AlphaFoldDB" id="A0A2I2KRQ1"/>
<keyword evidence="1" id="KW-0812">Transmembrane</keyword>
<organism evidence="2 3">
    <name type="scientific">Frankia canadensis</name>
    <dbReference type="NCBI Taxonomy" id="1836972"/>
    <lineage>
        <taxon>Bacteria</taxon>
        <taxon>Bacillati</taxon>
        <taxon>Actinomycetota</taxon>
        <taxon>Actinomycetes</taxon>
        <taxon>Frankiales</taxon>
        <taxon>Frankiaceae</taxon>
        <taxon>Frankia</taxon>
    </lineage>
</organism>
<accession>A0A2I2KRQ1</accession>
<feature type="transmembrane region" description="Helical" evidence="1">
    <location>
        <begin position="36"/>
        <end position="65"/>
    </location>
</feature>
<evidence type="ECO:0000313" key="2">
    <source>
        <dbReference type="EMBL" id="SNQ48316.1"/>
    </source>
</evidence>
<evidence type="ECO:0000256" key="1">
    <source>
        <dbReference type="SAM" id="Phobius"/>
    </source>
</evidence>
<feature type="transmembrane region" description="Helical" evidence="1">
    <location>
        <begin position="165"/>
        <end position="186"/>
    </location>
</feature>
<feature type="transmembrane region" description="Helical" evidence="1">
    <location>
        <begin position="207"/>
        <end position="226"/>
    </location>
</feature>
<keyword evidence="1" id="KW-1133">Transmembrane helix</keyword>
<protein>
    <submittedName>
        <fullName evidence="2">Uncharacterized protein</fullName>
    </submittedName>
</protein>
<sequence length="228" mass="22856">MNRAVRIIAQLIDALRRGVRRPAAAMGRRIDGGPGWLRHLLTLAGCVVGAAGTVGGGLLLAGLLARLTDTPSPPTRLVGVAAALQLAAGGAAAIAVLTGPQARWRPRLSARGRRLLAAGVVTLTVLLILVLVVAGHAVAAPPAPAPAPPPGVTDLNQVITNMRNWLMGILAGAATLFASIGGLRYMGANGDPGEIERAKGAFKAAGIGYAAAILAPVALTALRSVVGG</sequence>
<dbReference type="EMBL" id="FZMO01000155">
    <property type="protein sequence ID" value="SNQ48316.1"/>
    <property type="molecule type" value="Genomic_DNA"/>
</dbReference>
<evidence type="ECO:0000313" key="3">
    <source>
        <dbReference type="Proteomes" id="UP000234331"/>
    </source>
</evidence>